<reference evidence="2 3" key="1">
    <citation type="submission" date="2018-06" db="EMBL/GenBank/DDBJ databases">
        <title>Genomic Encyclopedia of Archaeal and Bacterial Type Strains, Phase II (KMG-II): from individual species to whole genera.</title>
        <authorList>
            <person name="Goeker M."/>
        </authorList>
    </citation>
    <scope>NUCLEOTIDE SEQUENCE [LARGE SCALE GENOMIC DNA]</scope>
    <source>
        <strain evidence="2 3">DSM 24525</strain>
    </source>
</reference>
<feature type="transmembrane region" description="Helical" evidence="1">
    <location>
        <begin position="28"/>
        <end position="47"/>
    </location>
</feature>
<evidence type="ECO:0000256" key="1">
    <source>
        <dbReference type="SAM" id="Phobius"/>
    </source>
</evidence>
<accession>A0A2W7J967</accession>
<dbReference type="AlphaFoldDB" id="A0A2W7J967"/>
<organism evidence="2 3">
    <name type="scientific">Humitalea rosea</name>
    <dbReference type="NCBI Taxonomy" id="990373"/>
    <lineage>
        <taxon>Bacteria</taxon>
        <taxon>Pseudomonadati</taxon>
        <taxon>Pseudomonadota</taxon>
        <taxon>Alphaproteobacteria</taxon>
        <taxon>Acetobacterales</taxon>
        <taxon>Roseomonadaceae</taxon>
        <taxon>Humitalea</taxon>
    </lineage>
</organism>
<dbReference type="Proteomes" id="UP000249688">
    <property type="component" value="Unassembled WGS sequence"/>
</dbReference>
<name>A0A2W7J967_9PROT</name>
<keyword evidence="1" id="KW-0472">Membrane</keyword>
<evidence type="ECO:0000313" key="3">
    <source>
        <dbReference type="Proteomes" id="UP000249688"/>
    </source>
</evidence>
<keyword evidence="3" id="KW-1185">Reference proteome</keyword>
<comment type="caution">
    <text evidence="2">The sequence shown here is derived from an EMBL/GenBank/DDBJ whole genome shotgun (WGS) entry which is preliminary data.</text>
</comment>
<dbReference type="RefSeq" id="WP_111397274.1">
    <property type="nucleotide sequence ID" value="NZ_QKYU01000005.1"/>
</dbReference>
<sequence>MIRTLIAATYAATVQTLNDRKGVTAAEYAVLATGIVLVVGIAAGALGTRLSDIFGTLGKPLAG</sequence>
<evidence type="ECO:0000313" key="2">
    <source>
        <dbReference type="EMBL" id="PZW48406.1"/>
    </source>
</evidence>
<protein>
    <submittedName>
        <fullName evidence="2">Pilus assembly protein Flp/PilA</fullName>
    </submittedName>
</protein>
<keyword evidence="1" id="KW-1133">Transmembrane helix</keyword>
<gene>
    <name evidence="2" type="ORF">C8P66_105155</name>
</gene>
<dbReference type="OrthoDB" id="5325135at2"/>
<proteinExistence type="predicted"/>
<dbReference type="EMBL" id="QKYU01000005">
    <property type="protein sequence ID" value="PZW48406.1"/>
    <property type="molecule type" value="Genomic_DNA"/>
</dbReference>
<keyword evidence="1" id="KW-0812">Transmembrane</keyword>